<dbReference type="HOGENOM" id="CLU_101172_0_0_1"/>
<evidence type="ECO:0000313" key="4">
    <source>
        <dbReference type="Proteomes" id="UP000007015"/>
    </source>
</evidence>
<dbReference type="Proteomes" id="UP000007015">
    <property type="component" value="Chromosome 1"/>
</dbReference>
<gene>
    <name evidence="3" type="ORF">OsI_02078</name>
</gene>
<sequence>MAGKSLIPYIGSSSNSTYNLNGEPTPANQLIPVEHYMMEGVKALWTQPLATVPGSLQIWSPPASSLVRPNPPRPHSAARSLSPRHVIKTKIQGDSPARRPTTGELGLLKARRLFQDDEKAAPPPAERYVGTLFTKAGDEVLHKYTTPTATPSTPKEERFRIMGVRTPSGGYGKGLLRPLMVSEKEGAAESRSPPPMKVKRHLTPPPIVRTPSQFQEDEVKSPEPSVHKLAAQVKKLRKENIELRDRNAELGVELAEIRNNVDTLSSGLCAKIKRAFIEMGKENKYYAN</sequence>
<accession>A2WQF2</accession>
<evidence type="ECO:0000313" key="3">
    <source>
        <dbReference type="EMBL" id="EAY74198.1"/>
    </source>
</evidence>
<feature type="coiled-coil region" evidence="1">
    <location>
        <begin position="226"/>
        <end position="260"/>
    </location>
</feature>
<name>A2WQF2_ORYSI</name>
<evidence type="ECO:0000256" key="1">
    <source>
        <dbReference type="SAM" id="Coils"/>
    </source>
</evidence>
<protein>
    <submittedName>
        <fullName evidence="3">Uncharacterized protein</fullName>
    </submittedName>
</protein>
<keyword evidence="4" id="KW-1185">Reference proteome</keyword>
<dbReference type="EMBL" id="CM000126">
    <property type="protein sequence ID" value="EAY74198.1"/>
    <property type="molecule type" value="Genomic_DNA"/>
</dbReference>
<evidence type="ECO:0000256" key="2">
    <source>
        <dbReference type="SAM" id="MobiDB-lite"/>
    </source>
</evidence>
<organism evidence="3 4">
    <name type="scientific">Oryza sativa subsp. indica</name>
    <name type="common">Rice</name>
    <dbReference type="NCBI Taxonomy" id="39946"/>
    <lineage>
        <taxon>Eukaryota</taxon>
        <taxon>Viridiplantae</taxon>
        <taxon>Streptophyta</taxon>
        <taxon>Embryophyta</taxon>
        <taxon>Tracheophyta</taxon>
        <taxon>Spermatophyta</taxon>
        <taxon>Magnoliopsida</taxon>
        <taxon>Liliopsida</taxon>
        <taxon>Poales</taxon>
        <taxon>Poaceae</taxon>
        <taxon>BOP clade</taxon>
        <taxon>Oryzoideae</taxon>
        <taxon>Oryzeae</taxon>
        <taxon>Oryzinae</taxon>
        <taxon>Oryza</taxon>
        <taxon>Oryza sativa</taxon>
    </lineage>
</organism>
<keyword evidence="1" id="KW-0175">Coiled coil</keyword>
<proteinExistence type="predicted"/>
<feature type="region of interest" description="Disordered" evidence="2">
    <location>
        <begin position="186"/>
        <end position="225"/>
    </location>
</feature>
<dbReference type="Gramene" id="BGIOSGA001575-TA">
    <property type="protein sequence ID" value="BGIOSGA001575-PA"/>
    <property type="gene ID" value="BGIOSGA001575"/>
</dbReference>
<reference evidence="3 4" key="1">
    <citation type="journal article" date="2005" name="PLoS Biol.">
        <title>The genomes of Oryza sativa: a history of duplications.</title>
        <authorList>
            <person name="Yu J."/>
            <person name="Wang J."/>
            <person name="Lin W."/>
            <person name="Li S."/>
            <person name="Li H."/>
            <person name="Zhou J."/>
            <person name="Ni P."/>
            <person name="Dong W."/>
            <person name="Hu S."/>
            <person name="Zeng C."/>
            <person name="Zhang J."/>
            <person name="Zhang Y."/>
            <person name="Li R."/>
            <person name="Xu Z."/>
            <person name="Li S."/>
            <person name="Li X."/>
            <person name="Zheng H."/>
            <person name="Cong L."/>
            <person name="Lin L."/>
            <person name="Yin J."/>
            <person name="Geng J."/>
            <person name="Li G."/>
            <person name="Shi J."/>
            <person name="Liu J."/>
            <person name="Lv H."/>
            <person name="Li J."/>
            <person name="Wang J."/>
            <person name="Deng Y."/>
            <person name="Ran L."/>
            <person name="Shi X."/>
            <person name="Wang X."/>
            <person name="Wu Q."/>
            <person name="Li C."/>
            <person name="Ren X."/>
            <person name="Wang J."/>
            <person name="Wang X."/>
            <person name="Li D."/>
            <person name="Liu D."/>
            <person name="Zhang X."/>
            <person name="Ji Z."/>
            <person name="Zhao W."/>
            <person name="Sun Y."/>
            <person name="Zhang Z."/>
            <person name="Bao J."/>
            <person name="Han Y."/>
            <person name="Dong L."/>
            <person name="Ji J."/>
            <person name="Chen P."/>
            <person name="Wu S."/>
            <person name="Liu J."/>
            <person name="Xiao Y."/>
            <person name="Bu D."/>
            <person name="Tan J."/>
            <person name="Yang L."/>
            <person name="Ye C."/>
            <person name="Zhang J."/>
            <person name="Xu J."/>
            <person name="Zhou Y."/>
            <person name="Yu Y."/>
            <person name="Zhang B."/>
            <person name="Zhuang S."/>
            <person name="Wei H."/>
            <person name="Liu B."/>
            <person name="Lei M."/>
            <person name="Yu H."/>
            <person name="Li Y."/>
            <person name="Xu H."/>
            <person name="Wei S."/>
            <person name="He X."/>
            <person name="Fang L."/>
            <person name="Zhang Z."/>
            <person name="Zhang Y."/>
            <person name="Huang X."/>
            <person name="Su Z."/>
            <person name="Tong W."/>
            <person name="Li J."/>
            <person name="Tong Z."/>
            <person name="Li S."/>
            <person name="Ye J."/>
            <person name="Wang L."/>
            <person name="Fang L."/>
            <person name="Lei T."/>
            <person name="Chen C."/>
            <person name="Chen H."/>
            <person name="Xu Z."/>
            <person name="Li H."/>
            <person name="Huang H."/>
            <person name="Zhang F."/>
            <person name="Xu H."/>
            <person name="Li N."/>
            <person name="Zhao C."/>
            <person name="Li S."/>
            <person name="Dong L."/>
            <person name="Huang Y."/>
            <person name="Li L."/>
            <person name="Xi Y."/>
            <person name="Qi Q."/>
            <person name="Li W."/>
            <person name="Zhang B."/>
            <person name="Hu W."/>
            <person name="Zhang Y."/>
            <person name="Tian X."/>
            <person name="Jiao Y."/>
            <person name="Liang X."/>
            <person name="Jin J."/>
            <person name="Gao L."/>
            <person name="Zheng W."/>
            <person name="Hao B."/>
            <person name="Liu S."/>
            <person name="Wang W."/>
            <person name="Yuan L."/>
            <person name="Cao M."/>
            <person name="McDermott J."/>
            <person name="Samudrala R."/>
            <person name="Wang J."/>
            <person name="Wong G.K."/>
            <person name="Yang H."/>
        </authorList>
    </citation>
    <scope>NUCLEOTIDE SEQUENCE [LARGE SCALE GENOMIC DNA]</scope>
    <source>
        <strain evidence="4">cv. 93-11</strain>
    </source>
</reference>
<dbReference type="AlphaFoldDB" id="A2WQF2"/>